<comment type="caution">
    <text evidence="1">The sequence shown here is derived from an EMBL/GenBank/DDBJ whole genome shotgun (WGS) entry which is preliminary data.</text>
</comment>
<reference evidence="1 2" key="1">
    <citation type="journal article" date="2015" name="Mol. Biochem. Parasitol.">
        <title>Identification of polymorphic genes for use in assemblage B genotyping assays through comparative genomics of multiple assemblage B Giardia duodenalis isolates.</title>
        <authorList>
            <person name="Wielinga C."/>
            <person name="Thompson R.C."/>
            <person name="Monis P."/>
            <person name="Ryan U."/>
        </authorList>
    </citation>
    <scope>NUCLEOTIDE SEQUENCE [LARGE SCALE GENOMIC DNA]</scope>
    <source>
        <strain evidence="1 2">BAH15c1</strain>
    </source>
</reference>
<evidence type="ECO:0000313" key="2">
    <source>
        <dbReference type="Proteomes" id="UP000070089"/>
    </source>
</evidence>
<dbReference type="OrthoDB" id="10256065at2759"/>
<dbReference type="EMBL" id="JXTI01000019">
    <property type="protein sequence ID" value="KWX14917.1"/>
    <property type="molecule type" value="Genomic_DNA"/>
</dbReference>
<dbReference type="AlphaFoldDB" id="A0A132NXX2"/>
<sequence>MQLNHMEGHLHTDTYRIIADALQAGEHGSESLTEALRVASAQISPVSASLSSRTICQECGHSADDQAIQCSVLEIEPPASDIDPLTASYEDYAAALSETAYYTRILILPPDGSPIFNFRLLSDKLSASYLQKSITTTLRLPPDTTLAALSIDKEVIGLTDIFTIEDDGDQDRSSNLERYCRLNFGASHCLIIVPMLPEEIPEHNRRDVLVDIFVADSPESISIPLVVGSDELDTIAETIRKRLALFYSDGIVRDSVLSPSTILSLTPTTEYSFKCVVSFDSSINRSVRSCDFCAVLRSSPRVIPIVKYTLTDCIENTLKETIDPTLVCPNCRARGSVVLQKTLLSLGKVLPVLILNTTSCVLLQDTVAFDSIQHIVALAVLQASSGELAVALNVKNQAWSINGEARSIAELQHLSCVFFISVEKQVLQED</sequence>
<proteinExistence type="predicted"/>
<name>A0A132NXX2_GIAIN</name>
<gene>
    <name evidence="1" type="ORF">QR46_1045</name>
</gene>
<organism evidence="1 2">
    <name type="scientific">Giardia duodenalis assemblage B</name>
    <dbReference type="NCBI Taxonomy" id="1394984"/>
    <lineage>
        <taxon>Eukaryota</taxon>
        <taxon>Metamonada</taxon>
        <taxon>Diplomonadida</taxon>
        <taxon>Hexamitidae</taxon>
        <taxon>Giardiinae</taxon>
        <taxon>Giardia</taxon>
    </lineage>
</organism>
<dbReference type="VEuPathDB" id="GiardiaDB:QR46_1045"/>
<dbReference type="Proteomes" id="UP000070089">
    <property type="component" value="Unassembled WGS sequence"/>
</dbReference>
<evidence type="ECO:0000313" key="1">
    <source>
        <dbReference type="EMBL" id="KWX14917.1"/>
    </source>
</evidence>
<protein>
    <submittedName>
        <fullName evidence="1">Uncharacterized protein</fullName>
    </submittedName>
</protein>
<accession>A0A132NXX2</accession>